<evidence type="ECO:0000256" key="1">
    <source>
        <dbReference type="SAM" id="Phobius"/>
    </source>
</evidence>
<keyword evidence="1" id="KW-0812">Transmembrane</keyword>
<evidence type="ECO:0000313" key="3">
    <source>
        <dbReference type="Proteomes" id="UP001233999"/>
    </source>
</evidence>
<reference evidence="2" key="2">
    <citation type="submission" date="2023-05" db="EMBL/GenBank/DDBJ databases">
        <authorList>
            <person name="Fouks B."/>
        </authorList>
    </citation>
    <scope>NUCLEOTIDE SEQUENCE</scope>
    <source>
        <strain evidence="2">Stay&amp;Tobe</strain>
        <tissue evidence="2">Testes</tissue>
    </source>
</reference>
<feature type="transmembrane region" description="Helical" evidence="1">
    <location>
        <begin position="13"/>
        <end position="36"/>
    </location>
</feature>
<organism evidence="2 3">
    <name type="scientific">Diploptera punctata</name>
    <name type="common">Pacific beetle cockroach</name>
    <dbReference type="NCBI Taxonomy" id="6984"/>
    <lineage>
        <taxon>Eukaryota</taxon>
        <taxon>Metazoa</taxon>
        <taxon>Ecdysozoa</taxon>
        <taxon>Arthropoda</taxon>
        <taxon>Hexapoda</taxon>
        <taxon>Insecta</taxon>
        <taxon>Pterygota</taxon>
        <taxon>Neoptera</taxon>
        <taxon>Polyneoptera</taxon>
        <taxon>Dictyoptera</taxon>
        <taxon>Blattodea</taxon>
        <taxon>Blaberoidea</taxon>
        <taxon>Blaberidae</taxon>
        <taxon>Diplopterinae</taxon>
        <taxon>Diploptera</taxon>
    </lineage>
</organism>
<feature type="non-terminal residue" evidence="2">
    <location>
        <position position="1"/>
    </location>
</feature>
<accession>A0AAD7ZUD7</accession>
<feature type="non-terminal residue" evidence="2">
    <location>
        <position position="83"/>
    </location>
</feature>
<protein>
    <submittedName>
        <fullName evidence="2">Uncharacterized protein</fullName>
    </submittedName>
</protein>
<proteinExistence type="predicted"/>
<comment type="caution">
    <text evidence="2">The sequence shown here is derived from an EMBL/GenBank/DDBJ whole genome shotgun (WGS) entry which is preliminary data.</text>
</comment>
<gene>
    <name evidence="2" type="ORF">L9F63_019564</name>
</gene>
<dbReference type="EMBL" id="JASPKZ010006831">
    <property type="protein sequence ID" value="KAJ9586845.1"/>
    <property type="molecule type" value="Genomic_DNA"/>
</dbReference>
<keyword evidence="3" id="KW-1185">Reference proteome</keyword>
<sequence length="83" mass="9585">LYNGFHGMLYNGFHGYIMVFMHVTFSHVTFSVNRLYNGFHGHIMVSLGLHNGFNMVYVTVIMTHNAHYISVNGLHDGYIMIIY</sequence>
<dbReference type="Proteomes" id="UP001233999">
    <property type="component" value="Unassembled WGS sequence"/>
</dbReference>
<reference evidence="2" key="1">
    <citation type="journal article" date="2023" name="IScience">
        <title>Live-bearing cockroach genome reveals convergent evolutionary mechanisms linked to viviparity in insects and beyond.</title>
        <authorList>
            <person name="Fouks B."/>
            <person name="Harrison M.C."/>
            <person name="Mikhailova A.A."/>
            <person name="Marchal E."/>
            <person name="English S."/>
            <person name="Carruthers M."/>
            <person name="Jennings E.C."/>
            <person name="Chiamaka E.L."/>
            <person name="Frigard R.A."/>
            <person name="Pippel M."/>
            <person name="Attardo G.M."/>
            <person name="Benoit J.B."/>
            <person name="Bornberg-Bauer E."/>
            <person name="Tobe S.S."/>
        </authorList>
    </citation>
    <scope>NUCLEOTIDE SEQUENCE</scope>
    <source>
        <strain evidence="2">Stay&amp;Tobe</strain>
    </source>
</reference>
<dbReference type="AlphaFoldDB" id="A0AAD7ZUD7"/>
<keyword evidence="1" id="KW-0472">Membrane</keyword>
<name>A0AAD7ZUD7_DIPPU</name>
<evidence type="ECO:0000313" key="2">
    <source>
        <dbReference type="EMBL" id="KAJ9586845.1"/>
    </source>
</evidence>
<keyword evidence="1" id="KW-1133">Transmembrane helix</keyword>